<sequence length="64" mass="7560">MNMKHEIDDVIAITRNLQRIQTEFEQLIDVTEQADDFKAQRQTMFDEIWDFLGVEANGKDETVE</sequence>
<dbReference type="AlphaFoldDB" id="A0ABD4XHA6"/>
<evidence type="ECO:0000313" key="1">
    <source>
        <dbReference type="EMBL" id="MDF8370523.1"/>
    </source>
</evidence>
<accession>A0ABD4XHA6</accession>
<evidence type="ECO:0000313" key="2">
    <source>
        <dbReference type="Proteomes" id="UP001215461"/>
    </source>
</evidence>
<proteinExistence type="predicted"/>
<dbReference type="Proteomes" id="UP001215461">
    <property type="component" value="Unassembled WGS sequence"/>
</dbReference>
<reference evidence="1 2" key="1">
    <citation type="submission" date="2020-03" db="EMBL/GenBank/DDBJ databases">
        <title>Comparative genomics of Weissella paramesenteroides.</title>
        <authorList>
            <person name="Kant R."/>
            <person name="Takala T."/>
            <person name="Saris P."/>
        </authorList>
    </citation>
    <scope>NUCLEOTIDE SEQUENCE [LARGE SCALE GENOMIC DNA]</scope>
    <source>
        <strain evidence="1 2">SJ27-4</strain>
    </source>
</reference>
<comment type="caution">
    <text evidence="1">The sequence shown here is derived from an EMBL/GenBank/DDBJ whole genome shotgun (WGS) entry which is preliminary data.</text>
</comment>
<dbReference type="RefSeq" id="WP_277361968.1">
    <property type="nucleotide sequence ID" value="NZ_JAANXN010000002.1"/>
</dbReference>
<protein>
    <submittedName>
        <fullName evidence="1">Uncharacterized protein</fullName>
    </submittedName>
</protein>
<organism evidence="1 2">
    <name type="scientific">Weissella paramesenteroides</name>
    <name type="common">Leuconostoc paramesenteroides</name>
    <dbReference type="NCBI Taxonomy" id="1249"/>
    <lineage>
        <taxon>Bacteria</taxon>
        <taxon>Bacillati</taxon>
        <taxon>Bacillota</taxon>
        <taxon>Bacilli</taxon>
        <taxon>Lactobacillales</taxon>
        <taxon>Lactobacillaceae</taxon>
        <taxon>Weissella</taxon>
    </lineage>
</organism>
<name>A0ABD4XHA6_WEIPA</name>
<dbReference type="EMBL" id="JAANXN010000002">
    <property type="protein sequence ID" value="MDF8370523.1"/>
    <property type="molecule type" value="Genomic_DNA"/>
</dbReference>
<gene>
    <name evidence="1" type="ORF">G9403_02445</name>
</gene>